<protein>
    <recommendedName>
        <fullName evidence="2">histidine kinase</fullName>
        <ecNumber evidence="2">2.7.13.3</ecNumber>
    </recommendedName>
</protein>
<dbReference type="KEGG" id="bhl:Bache_2258"/>
<keyword evidence="4 8" id="KW-0418">Kinase</keyword>
<dbReference type="InterPro" id="IPR011990">
    <property type="entry name" value="TPR-like_helical_dom_sf"/>
</dbReference>
<keyword evidence="6" id="KW-0472">Membrane</keyword>
<evidence type="ECO:0000313" key="9">
    <source>
        <dbReference type="Proteomes" id="UP000008630"/>
    </source>
</evidence>
<dbReference type="InterPro" id="IPR003661">
    <property type="entry name" value="HisK_dim/P_dom"/>
</dbReference>
<reference evidence="8 9" key="2">
    <citation type="journal article" date="2011" name="Stand. Genomic Sci.">
        <title>Complete genome sequence of Bacteroides helcogenes type strain (P 36-108).</title>
        <authorList>
            <person name="Pati A."/>
            <person name="Gronow S."/>
            <person name="Zeytun A."/>
            <person name="Lapidus A."/>
            <person name="Nolan M."/>
            <person name="Hammon N."/>
            <person name="Deshpande S."/>
            <person name="Cheng J.F."/>
            <person name="Tapia R."/>
            <person name="Han C."/>
            <person name="Goodwin L."/>
            <person name="Pitluck S."/>
            <person name="Liolios K."/>
            <person name="Pagani I."/>
            <person name="Ivanova N."/>
            <person name="Mavromatis K."/>
            <person name="Chen A."/>
            <person name="Palaniappan K."/>
            <person name="Land M."/>
            <person name="Hauser L."/>
            <person name="Chang Y.J."/>
            <person name="Jeffries C.D."/>
            <person name="Detter J.C."/>
            <person name="Brambilla E."/>
            <person name="Rohde M."/>
            <person name="Goker M."/>
            <person name="Woyke T."/>
            <person name="Bristow J."/>
            <person name="Eisen J.A."/>
            <person name="Markowitz V."/>
            <person name="Hugenholtz P."/>
            <person name="Kyrpides N.C."/>
            <person name="Klenk H.P."/>
            <person name="Lucas S."/>
        </authorList>
    </citation>
    <scope>NUCLEOTIDE SEQUENCE [LARGE SCALE GENOMIC DNA]</scope>
    <source>
        <strain evidence="9">ATCC 35417 / DSM 20613 / JCM 6297 / CCUG 15421 / P 36-108</strain>
    </source>
</reference>
<keyword evidence="6" id="KW-0812">Transmembrane</keyword>
<dbReference type="InterPro" id="IPR005467">
    <property type="entry name" value="His_kinase_dom"/>
</dbReference>
<keyword evidence="6" id="KW-1133">Transmembrane helix</keyword>
<dbReference type="Pfam" id="PF00512">
    <property type="entry name" value="HisKA"/>
    <property type="match status" value="1"/>
</dbReference>
<organism evidence="8 9">
    <name type="scientific">Bacteroides helcogenes (strain ATCC 35417 / DSM 20613 / JCM 6297 / CCUG 15421 / P 36-108)</name>
    <dbReference type="NCBI Taxonomy" id="693979"/>
    <lineage>
        <taxon>Bacteria</taxon>
        <taxon>Pseudomonadati</taxon>
        <taxon>Bacteroidota</taxon>
        <taxon>Bacteroidia</taxon>
        <taxon>Bacteroidales</taxon>
        <taxon>Bacteroidaceae</taxon>
        <taxon>Bacteroides</taxon>
    </lineage>
</organism>
<dbReference type="Gene3D" id="1.25.40.10">
    <property type="entry name" value="Tetratricopeptide repeat domain"/>
    <property type="match status" value="1"/>
</dbReference>
<dbReference type="Gene3D" id="1.10.287.130">
    <property type="match status" value="1"/>
</dbReference>
<dbReference type="SUPFAM" id="SSF47384">
    <property type="entry name" value="Homodimeric domain of signal transducing histidine kinase"/>
    <property type="match status" value="1"/>
</dbReference>
<evidence type="ECO:0000256" key="2">
    <source>
        <dbReference type="ARBA" id="ARBA00012438"/>
    </source>
</evidence>
<dbReference type="AlphaFoldDB" id="E6SSZ6"/>
<keyword evidence="5" id="KW-0902">Two-component regulatory system</keyword>
<dbReference type="eggNOG" id="COG0457">
    <property type="taxonomic scope" value="Bacteria"/>
</dbReference>
<dbReference type="PATRIC" id="fig|693979.3.peg.2371"/>
<proteinExistence type="predicted"/>
<evidence type="ECO:0000256" key="4">
    <source>
        <dbReference type="ARBA" id="ARBA00022777"/>
    </source>
</evidence>
<keyword evidence="9" id="KW-1185">Reference proteome</keyword>
<dbReference type="Proteomes" id="UP000008630">
    <property type="component" value="Chromosome"/>
</dbReference>
<dbReference type="RefSeq" id="WP_013547818.1">
    <property type="nucleotide sequence ID" value="NC_014933.1"/>
</dbReference>
<dbReference type="InterPro" id="IPR036097">
    <property type="entry name" value="HisK_dim/P_sf"/>
</dbReference>
<dbReference type="EMBL" id="CP002352">
    <property type="protein sequence ID" value="ADV44227.1"/>
    <property type="molecule type" value="Genomic_DNA"/>
</dbReference>
<accession>E6SSZ6</accession>
<dbReference type="HOGENOM" id="CLU_027708_0_0_10"/>
<evidence type="ECO:0000259" key="7">
    <source>
        <dbReference type="PROSITE" id="PS50109"/>
    </source>
</evidence>
<dbReference type="InterPro" id="IPR050736">
    <property type="entry name" value="Sensor_HK_Regulatory"/>
</dbReference>
<dbReference type="SMART" id="SM00388">
    <property type="entry name" value="HisKA"/>
    <property type="match status" value="1"/>
</dbReference>
<evidence type="ECO:0000256" key="1">
    <source>
        <dbReference type="ARBA" id="ARBA00000085"/>
    </source>
</evidence>
<dbReference type="EC" id="2.7.13.3" evidence="2"/>
<feature type="domain" description="Histidine kinase" evidence="7">
    <location>
        <begin position="453"/>
        <end position="651"/>
    </location>
</feature>
<dbReference type="eggNOG" id="COG2205">
    <property type="taxonomic scope" value="Bacteria"/>
</dbReference>
<dbReference type="GO" id="GO:0000155">
    <property type="term" value="F:phosphorelay sensor kinase activity"/>
    <property type="evidence" value="ECO:0007669"/>
    <property type="project" value="InterPro"/>
</dbReference>
<keyword evidence="3" id="KW-0808">Transferase</keyword>
<evidence type="ECO:0000313" key="8">
    <source>
        <dbReference type="EMBL" id="ADV44227.1"/>
    </source>
</evidence>
<dbReference type="PANTHER" id="PTHR43711">
    <property type="entry name" value="TWO-COMPONENT HISTIDINE KINASE"/>
    <property type="match status" value="1"/>
</dbReference>
<reference key="1">
    <citation type="submission" date="2010-11" db="EMBL/GenBank/DDBJ databases">
        <title>The complete genome of Bacteroides helcogenes P 36-108.</title>
        <authorList>
            <consortium name="US DOE Joint Genome Institute (JGI-PGF)"/>
            <person name="Lucas S."/>
            <person name="Copeland A."/>
            <person name="Lapidus A."/>
            <person name="Bruce D."/>
            <person name="Goodwin L."/>
            <person name="Pitluck S."/>
            <person name="Kyrpides N."/>
            <person name="Mavromatis K."/>
            <person name="Ivanova N."/>
            <person name="Zeytun A."/>
            <person name="Brettin T."/>
            <person name="Detter J.C."/>
            <person name="Tapia R."/>
            <person name="Han C."/>
            <person name="Land M."/>
            <person name="Hauser L."/>
            <person name="Markowitz V."/>
            <person name="Cheng J.-F."/>
            <person name="Hugenholtz P."/>
            <person name="Woyke T."/>
            <person name="Wu D."/>
            <person name="Gronow S."/>
            <person name="Wellnitz S."/>
            <person name="Brambilla E."/>
            <person name="Klenk H.-P."/>
            <person name="Eisen J.A."/>
        </authorList>
    </citation>
    <scope>NUCLEOTIDE SEQUENCE</scope>
    <source>
        <strain>P 36-108</strain>
    </source>
</reference>
<gene>
    <name evidence="8" type="ordered locus">Bache_2258</name>
</gene>
<evidence type="ECO:0000256" key="3">
    <source>
        <dbReference type="ARBA" id="ARBA00022679"/>
    </source>
</evidence>
<dbReference type="PANTHER" id="PTHR43711:SF26">
    <property type="entry name" value="SENSOR HISTIDINE KINASE RCSC"/>
    <property type="match status" value="1"/>
</dbReference>
<feature type="transmembrane region" description="Helical" evidence="6">
    <location>
        <begin position="397"/>
        <end position="418"/>
    </location>
</feature>
<dbReference type="OrthoDB" id="368131at2"/>
<comment type="catalytic activity">
    <reaction evidence="1">
        <text>ATP + protein L-histidine = ADP + protein N-phospho-L-histidine.</text>
        <dbReference type="EC" id="2.7.13.3"/>
    </reaction>
</comment>
<dbReference type="SUPFAM" id="SSF48452">
    <property type="entry name" value="TPR-like"/>
    <property type="match status" value="1"/>
</dbReference>
<dbReference type="CDD" id="cd00082">
    <property type="entry name" value="HisKA"/>
    <property type="match status" value="1"/>
</dbReference>
<evidence type="ECO:0000256" key="6">
    <source>
        <dbReference type="SAM" id="Phobius"/>
    </source>
</evidence>
<dbReference type="PROSITE" id="PS50109">
    <property type="entry name" value="HIS_KIN"/>
    <property type="match status" value="1"/>
</dbReference>
<evidence type="ECO:0000256" key="5">
    <source>
        <dbReference type="ARBA" id="ARBA00023012"/>
    </source>
</evidence>
<name>E6SSZ6_BACT6</name>
<dbReference type="STRING" id="693979.Bache_2258"/>
<sequence>MKKILSIIFALFCGYFYSLAGQNFIDFHYRDSILKIVDALPATPVRLAYLERMAHRHQYIPYNMFFATRLYTEAKKQKNMIYENWGAYYMAGCYDKKHDADSLAYWVNILERFAPEVGTYDYYLEQKAAISRALASKRQIEKAVYVAKETLKESMEHHSENGKIAAYNSLGCAYAVSSRHKEALSVFQKAYNSFTSQTVPFLKIDILSRLASMYGNMGKTDERFSFIQEMDSTLRDIICHDPETQDNWTNFAIDCETKYEMHFMNRKEFGEAQRHLDKAKSLLKPYVDPVFWVNIQLVQLQLYGAQGDWDKSIALTDEITPIILQRHSSTFGILTDFKAKKQYEKGDIDGAIATRRYLIHTQDSLDSAFSTDQLQQVKEIYHIDELLLEKQKIQDSIYYRVVIVLTILLSLMLAFYLYTRHLSRKIVIVEKKTTEAAMQAEADNMAKDRLKSEISHDVRTPLNVVVGFAELITSSEILDSEAKREYGQMIQTNAESLLNYINTILELSRLESGKIQYKKEECDIVRLCHNVIQMVTEKDVLNGMVSLQVGIDSLIILTDKERFVSFLTSLLTPTEGDMECYRTTVRINYEKNKSILYFDVINSPLAKVRFESKTSLIRHEINAHFIHYFGGIYKVQAEAEEGPTISFTLPL</sequence>